<comment type="caution">
    <text evidence="2">The sequence shown here is derived from an EMBL/GenBank/DDBJ whole genome shotgun (WGS) entry which is preliminary data.</text>
</comment>
<dbReference type="AlphaFoldDB" id="A0A9P6AJ83"/>
<dbReference type="OrthoDB" id="407325at2759"/>
<feature type="binding site" evidence="1">
    <location>
        <position position="91"/>
    </location>
    <ligand>
        <name>S-adenosyl-L-methionine</name>
        <dbReference type="ChEBI" id="CHEBI:59789"/>
    </ligand>
</feature>
<dbReference type="GO" id="GO:0016279">
    <property type="term" value="F:protein-lysine N-methyltransferase activity"/>
    <property type="evidence" value="ECO:0007669"/>
    <property type="project" value="UniProtKB-UniRule"/>
</dbReference>
<accession>A0A9P6AJ83</accession>
<comment type="similarity">
    <text evidence="1">Belongs to the class I-like SAM-binding methyltransferase superfamily. METTL21 family. EFM6 subfamily.</text>
</comment>
<dbReference type="Proteomes" id="UP000886523">
    <property type="component" value="Unassembled WGS sequence"/>
</dbReference>
<comment type="function">
    <text evidence="1">S-adenosyl-L-methionine-dependent protein-lysine N-methyltransferase that methylates elongation factor 1-alpha.</text>
</comment>
<keyword evidence="1" id="KW-0949">S-adenosyl-L-methionine</keyword>
<evidence type="ECO:0000256" key="1">
    <source>
        <dbReference type="HAMAP-Rule" id="MF_03198"/>
    </source>
</evidence>
<dbReference type="EMBL" id="MU129106">
    <property type="protein sequence ID" value="KAF9506567.1"/>
    <property type="molecule type" value="Genomic_DNA"/>
</dbReference>
<feature type="binding site" evidence="1">
    <location>
        <position position="45"/>
    </location>
    <ligand>
        <name>S-adenosyl-L-methionine</name>
        <dbReference type="ChEBI" id="CHEBI:59789"/>
    </ligand>
</feature>
<dbReference type="EC" id="2.1.1.-" evidence="1"/>
<keyword evidence="1" id="KW-0489">Methyltransferase</keyword>
<protein>
    <recommendedName>
        <fullName evidence="1">Protein-lysine N-methyltransferase EFM6</fullName>
        <ecNumber evidence="1">2.1.1.-</ecNumber>
    </recommendedName>
    <alternativeName>
        <fullName evidence="1">Elongation factor methyltransferase 6</fullName>
    </alternativeName>
</protein>
<keyword evidence="1" id="KW-0963">Cytoplasm</keyword>
<dbReference type="GO" id="GO:0005829">
    <property type="term" value="C:cytosol"/>
    <property type="evidence" value="ECO:0007669"/>
    <property type="project" value="TreeGrafter"/>
</dbReference>
<keyword evidence="3" id="KW-1185">Reference proteome</keyword>
<dbReference type="CDD" id="cd02440">
    <property type="entry name" value="AdoMet_MTases"/>
    <property type="match status" value="1"/>
</dbReference>
<evidence type="ECO:0000313" key="3">
    <source>
        <dbReference type="Proteomes" id="UP000886523"/>
    </source>
</evidence>
<feature type="binding site" evidence="1">
    <location>
        <position position="119"/>
    </location>
    <ligand>
        <name>S-adenosyl-L-methionine</name>
        <dbReference type="ChEBI" id="CHEBI:59789"/>
    </ligand>
</feature>
<dbReference type="InterPro" id="IPR029063">
    <property type="entry name" value="SAM-dependent_MTases_sf"/>
</dbReference>
<feature type="binding site" evidence="1">
    <location>
        <position position="137"/>
    </location>
    <ligand>
        <name>S-adenosyl-L-methionine</name>
        <dbReference type="ChEBI" id="CHEBI:59789"/>
    </ligand>
</feature>
<dbReference type="PANTHER" id="PTHR14614">
    <property type="entry name" value="HEPATOCELLULAR CARCINOMA-ASSOCIATED ANTIGEN"/>
    <property type="match status" value="1"/>
</dbReference>
<dbReference type="PANTHER" id="PTHR14614:SF152">
    <property type="entry name" value="PROTEIN-LYSINE N-METHYLTRANSFERASE EFM6"/>
    <property type="match status" value="1"/>
</dbReference>
<organism evidence="2 3">
    <name type="scientific">Hydnum rufescens UP504</name>
    <dbReference type="NCBI Taxonomy" id="1448309"/>
    <lineage>
        <taxon>Eukaryota</taxon>
        <taxon>Fungi</taxon>
        <taxon>Dikarya</taxon>
        <taxon>Basidiomycota</taxon>
        <taxon>Agaricomycotina</taxon>
        <taxon>Agaricomycetes</taxon>
        <taxon>Cantharellales</taxon>
        <taxon>Hydnaceae</taxon>
        <taxon>Hydnum</taxon>
    </lineage>
</organism>
<sequence length="216" mass="23736">MDLDLEELIPQPASVKSDVLTLSFPNGCTVTLTVDSAVGCGGNYWPAGEVLATYLAHRGGLNGSKVLELGSGTGLVGLVAAKLGAEVLITDQLPLLNTMEKNIRLNELSGSVTALELNWGGPLPDIPLSGVSLLLAADCVYFEPAFPLLVRTLEELCRPNTEVLFCYKKRRKADKRFFSFLKKKFTWTQVLDDPGREIYCRQNITLLRLKLKPRLE</sequence>
<dbReference type="SUPFAM" id="SSF53335">
    <property type="entry name" value="S-adenosyl-L-methionine-dependent methyltransferases"/>
    <property type="match status" value="1"/>
</dbReference>
<gene>
    <name evidence="1" type="primary">EFM6</name>
    <name evidence="2" type="ORF">BS47DRAFT_1489274</name>
</gene>
<feature type="binding site" evidence="1">
    <location>
        <begin position="70"/>
        <end position="72"/>
    </location>
    <ligand>
        <name>S-adenosyl-L-methionine</name>
        <dbReference type="ChEBI" id="CHEBI:59789"/>
    </ligand>
</feature>
<reference evidence="2" key="1">
    <citation type="journal article" date="2020" name="Nat. Commun.">
        <title>Large-scale genome sequencing of mycorrhizal fungi provides insights into the early evolution of symbiotic traits.</title>
        <authorList>
            <person name="Miyauchi S."/>
            <person name="Kiss E."/>
            <person name="Kuo A."/>
            <person name="Drula E."/>
            <person name="Kohler A."/>
            <person name="Sanchez-Garcia M."/>
            <person name="Morin E."/>
            <person name="Andreopoulos B."/>
            <person name="Barry K.W."/>
            <person name="Bonito G."/>
            <person name="Buee M."/>
            <person name="Carver A."/>
            <person name="Chen C."/>
            <person name="Cichocki N."/>
            <person name="Clum A."/>
            <person name="Culley D."/>
            <person name="Crous P.W."/>
            <person name="Fauchery L."/>
            <person name="Girlanda M."/>
            <person name="Hayes R.D."/>
            <person name="Keri Z."/>
            <person name="LaButti K."/>
            <person name="Lipzen A."/>
            <person name="Lombard V."/>
            <person name="Magnuson J."/>
            <person name="Maillard F."/>
            <person name="Murat C."/>
            <person name="Nolan M."/>
            <person name="Ohm R.A."/>
            <person name="Pangilinan J."/>
            <person name="Pereira M.F."/>
            <person name="Perotto S."/>
            <person name="Peter M."/>
            <person name="Pfister S."/>
            <person name="Riley R."/>
            <person name="Sitrit Y."/>
            <person name="Stielow J.B."/>
            <person name="Szollosi G."/>
            <person name="Zifcakova L."/>
            <person name="Stursova M."/>
            <person name="Spatafora J.W."/>
            <person name="Tedersoo L."/>
            <person name="Vaario L.M."/>
            <person name="Yamada A."/>
            <person name="Yan M."/>
            <person name="Wang P."/>
            <person name="Xu J."/>
            <person name="Bruns T."/>
            <person name="Baldrian P."/>
            <person name="Vilgalys R."/>
            <person name="Dunand C."/>
            <person name="Henrissat B."/>
            <person name="Grigoriev I.V."/>
            <person name="Hibbett D."/>
            <person name="Nagy L.G."/>
            <person name="Martin F.M."/>
        </authorList>
    </citation>
    <scope>NUCLEOTIDE SEQUENCE</scope>
    <source>
        <strain evidence="2">UP504</strain>
    </source>
</reference>
<dbReference type="Gene3D" id="3.40.50.150">
    <property type="entry name" value="Vaccinia Virus protein VP39"/>
    <property type="match status" value="1"/>
</dbReference>
<dbReference type="Pfam" id="PF10294">
    <property type="entry name" value="Methyltransf_16"/>
    <property type="match status" value="1"/>
</dbReference>
<dbReference type="HAMAP" id="MF_03198">
    <property type="entry name" value="Methyltr_EFM6"/>
    <property type="match status" value="1"/>
</dbReference>
<dbReference type="InterPro" id="IPR019410">
    <property type="entry name" value="Methyltransf_16"/>
</dbReference>
<dbReference type="GO" id="GO:0032259">
    <property type="term" value="P:methylation"/>
    <property type="evidence" value="ECO:0007669"/>
    <property type="project" value="UniProtKB-KW"/>
</dbReference>
<evidence type="ECO:0000313" key="2">
    <source>
        <dbReference type="EMBL" id="KAF9506567.1"/>
    </source>
</evidence>
<proteinExistence type="inferred from homology"/>
<comment type="subcellular location">
    <subcellularLocation>
        <location evidence="1">Cytoplasm</location>
    </subcellularLocation>
</comment>
<keyword evidence="1" id="KW-0808">Transferase</keyword>
<name>A0A9P6AJ83_9AGAM</name>
<dbReference type="InterPro" id="IPR033684">
    <property type="entry name" value="EFM6"/>
</dbReference>